<dbReference type="InterPro" id="IPR013087">
    <property type="entry name" value="Znf_C2H2_type"/>
</dbReference>
<dbReference type="InterPro" id="IPR043502">
    <property type="entry name" value="DNA/RNA_pol_sf"/>
</dbReference>
<accession>A0A336MAQ8</accession>
<evidence type="ECO:0000259" key="1">
    <source>
        <dbReference type="PROSITE" id="PS00028"/>
    </source>
</evidence>
<dbReference type="EMBL" id="UFQT01000636">
    <property type="protein sequence ID" value="SSX25989.1"/>
    <property type="molecule type" value="Genomic_DNA"/>
</dbReference>
<dbReference type="SUPFAM" id="SSF53098">
    <property type="entry name" value="Ribonuclease H-like"/>
    <property type="match status" value="1"/>
</dbReference>
<reference evidence="2" key="1">
    <citation type="submission" date="2018-07" db="EMBL/GenBank/DDBJ databases">
        <authorList>
            <person name="Quirk P.G."/>
            <person name="Krulwich T.A."/>
        </authorList>
    </citation>
    <scope>NUCLEOTIDE SEQUENCE</scope>
</reference>
<dbReference type="InterPro" id="IPR023211">
    <property type="entry name" value="DNA_pol_palm_dom_sf"/>
</dbReference>
<name>A0A336MAQ8_CULSO</name>
<evidence type="ECO:0000313" key="2">
    <source>
        <dbReference type="EMBL" id="SSX25989.1"/>
    </source>
</evidence>
<protein>
    <submittedName>
        <fullName evidence="2">CSON012963 protein</fullName>
    </submittedName>
</protein>
<organism evidence="2">
    <name type="scientific">Culicoides sonorensis</name>
    <name type="common">Biting midge</name>
    <dbReference type="NCBI Taxonomy" id="179676"/>
    <lineage>
        <taxon>Eukaryota</taxon>
        <taxon>Metazoa</taxon>
        <taxon>Ecdysozoa</taxon>
        <taxon>Arthropoda</taxon>
        <taxon>Hexapoda</taxon>
        <taxon>Insecta</taxon>
        <taxon>Pterygota</taxon>
        <taxon>Neoptera</taxon>
        <taxon>Endopterygota</taxon>
        <taxon>Diptera</taxon>
        <taxon>Nematocera</taxon>
        <taxon>Chironomoidea</taxon>
        <taxon>Ceratopogonidae</taxon>
        <taxon>Ceratopogoninae</taxon>
        <taxon>Culicoides</taxon>
        <taxon>Monoculicoides</taxon>
    </lineage>
</organism>
<dbReference type="SUPFAM" id="SSF56672">
    <property type="entry name" value="DNA/RNA polymerases"/>
    <property type="match status" value="1"/>
</dbReference>
<dbReference type="PANTHER" id="PTHR31511">
    <property type="entry name" value="PROTEIN CBG23764"/>
    <property type="match status" value="1"/>
</dbReference>
<proteinExistence type="predicted"/>
<sequence>MEPQAKKFKIISGGGLTREEAEKEMENLLGGVDVDNINISEDVDEQPSTSGGSNNNNYCTFCKTNVKTWHTHVTTDKHKDNAKIKHSENVFSINVAFGAKIIAYRIMNDDPKNLDYSTFLESHNVKSNLNDLLKSYLNIHTRIKFNLMLYGSYYKHTNNDQGDNADNGDDENIKKQIVFNTRMTELQYTDIIDELLQPLYENLLSQTEDFQENGSGWSLKKILFIELHINKCQPLSVGSYIPLPEWIRKKAACINPKNTDNECFKWALRAYFLLKELNGPSDEEEIQRSAGEQRAIHQMLTEMSNEEAERIDTTYQMNWGDLEFPINIETDIKKFLSWNNSISLTIYGISEDQNDPKKIVGPLFKSSVLKQHHIHLLQVQDGINIHFCLVKNVSRLVNAQFGGVQRTRYFCDNCFYRVTDENALRLHKEKDCHGVATIMPQKGEKLKFTSFSKELRAPIICYADFEAILEPVEENTQQQASSSTSTAQKLNKHVASSYAYLIKNDAGGSDILELYRGENCADKFVTSLFQNLKTTYENNVLNDVRPMIYTDADREKFERSTKCHICEKEIVGRKVRNHNHVTGLFIGAACNQCNLQYYLSKEVSVFLHNLSKYDAHFFIKELSKINSSSSNISIIPSTDETYISFMKPIEIFRERDPNEDPTSFDKVFLKVIFKDSRRFFPGSLQKLSKNLKSHQFVNTIKHLTAKNYDRELIELLKRKGVFPYEHIKSFANYNETRLPAKSAFALSYDGESKKNISDDDYNYALKVFERARCKNIGDYNDVYLITDVLILCDVFEHFREVGQRQYGLDPAHYYTLPGYSYDSMLKYTKMEIELLSDLEMYNFFTEAIRGGLTQCSKRYAKANNRYMANYSSNHESSYLALLDFNNLYGFSLSESIAYGGFQWLTDNQITRFKVENIPDDGDYGYVLSVDIDYPSELHDEHNELPFFPERKKFGNTEKLCATLENKKNYVVHYRNLKQAMQNGLILKKVHKILKFKQSKWIAPYINLNNTLRSMATSDAEKDLYKLMNNAIFGKSVENVLKRRKIYLCSSWQSRHNRKGAAEYIASGYCKKIKVFDETLIAAELAPKLINLNKPVYIGFIVLELSKLRMYQFHYDLMKKKYNSNNQLELCYMDTDSFLYHIRCDDFYEDMRPIIYSDYPDPKDIRHFDTSNFDNKYGYTSKNKKMLGAMKFETGADPITVFIGIRPKAYYFETEDKNVTKKAKGISKQVSETLTFEDYYNCLRDITLKVRKSVQIFRSDHHTIFTEKIYKTALNGADDKRVILEDGEHTLAYGHYRLNNGNEN</sequence>
<dbReference type="PANTHER" id="PTHR31511:SF12">
    <property type="entry name" value="RHO TERMINATION FACTOR N-TERMINAL DOMAIN-CONTAINING PROTEIN"/>
    <property type="match status" value="1"/>
</dbReference>
<dbReference type="InterPro" id="IPR012337">
    <property type="entry name" value="RNaseH-like_sf"/>
</dbReference>
<dbReference type="GO" id="GO:0071897">
    <property type="term" value="P:DNA biosynthetic process"/>
    <property type="evidence" value="ECO:0007669"/>
    <property type="project" value="UniProtKB-ARBA"/>
</dbReference>
<dbReference type="GO" id="GO:0042575">
    <property type="term" value="C:DNA polymerase complex"/>
    <property type="evidence" value="ECO:0007669"/>
    <property type="project" value="UniProtKB-ARBA"/>
</dbReference>
<feature type="domain" description="C2H2-type" evidence="1">
    <location>
        <begin position="411"/>
        <end position="433"/>
    </location>
</feature>
<dbReference type="OMA" id="CETINDC"/>
<dbReference type="Gene3D" id="3.90.1600.10">
    <property type="entry name" value="Palm domain of DNA polymerase"/>
    <property type="match status" value="1"/>
</dbReference>
<dbReference type="PROSITE" id="PS00028">
    <property type="entry name" value="ZINC_FINGER_C2H2_1"/>
    <property type="match status" value="1"/>
</dbReference>
<gene>
    <name evidence="2" type="primary">CSON012963</name>
</gene>
<dbReference type="VEuPathDB" id="VectorBase:CSON012963"/>